<dbReference type="EMBL" id="PNBA02000009">
    <property type="protein sequence ID" value="KAG6413960.1"/>
    <property type="molecule type" value="Genomic_DNA"/>
</dbReference>
<dbReference type="Gene3D" id="1.25.40.10">
    <property type="entry name" value="Tetratricopeptide repeat domain"/>
    <property type="match status" value="4"/>
</dbReference>
<feature type="repeat" description="PPR" evidence="3">
    <location>
        <begin position="158"/>
        <end position="192"/>
    </location>
</feature>
<dbReference type="Pfam" id="PF12854">
    <property type="entry name" value="PPR_1"/>
    <property type="match status" value="1"/>
</dbReference>
<feature type="repeat" description="PPR" evidence="3">
    <location>
        <begin position="403"/>
        <end position="437"/>
    </location>
</feature>
<reference evidence="5" key="2">
    <citation type="submission" date="2020-08" db="EMBL/GenBank/DDBJ databases">
        <title>Plant Genome Project.</title>
        <authorList>
            <person name="Zhang R.-G."/>
        </authorList>
    </citation>
    <scope>NUCLEOTIDE SEQUENCE</scope>
    <source>
        <strain evidence="5">Huo1</strain>
        <tissue evidence="5">Leaf</tissue>
    </source>
</reference>
<evidence type="ECO:0000256" key="1">
    <source>
        <dbReference type="ARBA" id="ARBA00007626"/>
    </source>
</evidence>
<feature type="transmembrane region" description="Helical" evidence="4">
    <location>
        <begin position="549"/>
        <end position="572"/>
    </location>
</feature>
<evidence type="ECO:0000256" key="3">
    <source>
        <dbReference type="PROSITE-ProRule" id="PRU00708"/>
    </source>
</evidence>
<feature type="repeat" description="PPR" evidence="3">
    <location>
        <begin position="368"/>
        <end position="402"/>
    </location>
</feature>
<dbReference type="AlphaFoldDB" id="A0A8X8XKX3"/>
<evidence type="ECO:0000256" key="2">
    <source>
        <dbReference type="ARBA" id="ARBA00022737"/>
    </source>
</evidence>
<keyword evidence="4" id="KW-1133">Transmembrane helix</keyword>
<evidence type="ECO:0000256" key="4">
    <source>
        <dbReference type="SAM" id="Phobius"/>
    </source>
</evidence>
<evidence type="ECO:0000313" key="6">
    <source>
        <dbReference type="Proteomes" id="UP000298416"/>
    </source>
</evidence>
<feature type="repeat" description="PPR" evidence="3">
    <location>
        <begin position="333"/>
        <end position="367"/>
    </location>
</feature>
<dbReference type="PANTHER" id="PTHR47447:SF28">
    <property type="entry name" value="PENTACOTRIPEPTIDE-REPEAT REGION OF PRORP DOMAIN-CONTAINING PROTEIN"/>
    <property type="match status" value="1"/>
</dbReference>
<evidence type="ECO:0008006" key="7">
    <source>
        <dbReference type="Google" id="ProtNLM"/>
    </source>
</evidence>
<dbReference type="Pfam" id="PF13041">
    <property type="entry name" value="PPR_2"/>
    <property type="match status" value="2"/>
</dbReference>
<dbReference type="Pfam" id="PF01535">
    <property type="entry name" value="PPR"/>
    <property type="match status" value="2"/>
</dbReference>
<proteinExistence type="inferred from homology"/>
<gene>
    <name evidence="5" type="ORF">SASPL_126676</name>
</gene>
<reference evidence="5" key="1">
    <citation type="submission" date="2018-01" db="EMBL/GenBank/DDBJ databases">
        <authorList>
            <person name="Mao J.F."/>
        </authorList>
    </citation>
    <scope>NUCLEOTIDE SEQUENCE</scope>
    <source>
        <strain evidence="5">Huo1</strain>
        <tissue evidence="5">Leaf</tissue>
    </source>
</reference>
<accession>A0A8X8XKX3</accession>
<dbReference type="InterPro" id="IPR011990">
    <property type="entry name" value="TPR-like_helical_dom_sf"/>
</dbReference>
<comment type="similarity">
    <text evidence="1">Belongs to the PPR family. P subfamily.</text>
</comment>
<dbReference type="InterPro" id="IPR002885">
    <property type="entry name" value="PPR_rpt"/>
</dbReference>
<protein>
    <recommendedName>
        <fullName evidence="7">Pentatricopeptide repeat-containing protein</fullName>
    </recommendedName>
</protein>
<feature type="repeat" description="PPR" evidence="3">
    <location>
        <begin position="298"/>
        <end position="332"/>
    </location>
</feature>
<keyword evidence="6" id="KW-1185">Reference proteome</keyword>
<organism evidence="5">
    <name type="scientific">Salvia splendens</name>
    <name type="common">Scarlet sage</name>
    <dbReference type="NCBI Taxonomy" id="180675"/>
    <lineage>
        <taxon>Eukaryota</taxon>
        <taxon>Viridiplantae</taxon>
        <taxon>Streptophyta</taxon>
        <taxon>Embryophyta</taxon>
        <taxon>Tracheophyta</taxon>
        <taxon>Spermatophyta</taxon>
        <taxon>Magnoliopsida</taxon>
        <taxon>eudicotyledons</taxon>
        <taxon>Gunneridae</taxon>
        <taxon>Pentapetalae</taxon>
        <taxon>asterids</taxon>
        <taxon>lamiids</taxon>
        <taxon>Lamiales</taxon>
        <taxon>Lamiaceae</taxon>
        <taxon>Nepetoideae</taxon>
        <taxon>Mentheae</taxon>
        <taxon>Salviinae</taxon>
        <taxon>Salvia</taxon>
        <taxon>Salvia subgen. Calosphace</taxon>
        <taxon>core Calosphace</taxon>
    </lineage>
</organism>
<evidence type="ECO:0000313" key="5">
    <source>
        <dbReference type="EMBL" id="KAG6413960.1"/>
    </source>
</evidence>
<dbReference type="NCBIfam" id="TIGR00756">
    <property type="entry name" value="PPR"/>
    <property type="match status" value="4"/>
</dbReference>
<keyword evidence="4" id="KW-0472">Membrane</keyword>
<sequence>MYSVALFSCRNINRFCGFSLVCRNLCSRIFNGDDVENGFGPIEDFLNESWKSSKNGSNWEETASFSPNSRGKFSARKVFVDEVRCNAERIFEILSQDGPGYDVKPVLNDLGVRVSGLLVREVLSSIIKTINHANKNRCAKLGYKFFVWSGEQENYRHTTNIYNLMMEIFAQCEEFKAMWRLLEEMIEKGYPTTARTFNLLVCTCGGAGLARKVVERFMKSKNFNYRPFRHSFNAILHSLLTLNQYKLIEWVYQQMLVNDHSPDVLTYNIMMWAKFRLGKLDHFHGFLDEMGRSGFSPDFHTFNILLHVIGKGDKPLAALKLLNHMKDVGVDPTVLHFTTLIDGLSRAGNLEACRYFFDEMTTHGCAPDVVCYTVMITGYVVAGQLDKAQEMFSDMINKGQLPNVFTYNSMIRGLCMNKKFEEAWLMLKEMESKGCNPNFLVYTTLVGYLRNAGRLFEAHQVIKHMMEKGKEDPLKIGVQNVPTFGESMSIDLELFLNPCNFVPGKGNMHADKLVHAKTASQGCMVSGDSAAASSTTVVQNLNVEEHKSYTVVGSVLTLQIYMVFVLCILLIFDCLQFTYFKDFAFVALLLFLLERFTSKEIWAWQTEAGRTIKYCTCQENLWKCVNDAEVCNMMPVQSIPVGSESNQNLSCMPFGPNIVIIVNTRNVNEDMVISRRSTHQRILEMEQQGAQVVECDIGLPVDVIVSSEVCLTLYDCKSIGNKASEPDEAFSSLCVEKCCSEYFDVLEFCFQFLHPGNYYWKFVDYKRFVAAFSYLF</sequence>
<keyword evidence="4" id="KW-0812">Transmembrane</keyword>
<comment type="caution">
    <text evidence="5">The sequence shown here is derived from an EMBL/GenBank/DDBJ whole genome shotgun (WGS) entry which is preliminary data.</text>
</comment>
<dbReference type="Proteomes" id="UP000298416">
    <property type="component" value="Unassembled WGS sequence"/>
</dbReference>
<dbReference type="PANTHER" id="PTHR47447">
    <property type="entry name" value="OS03G0856100 PROTEIN"/>
    <property type="match status" value="1"/>
</dbReference>
<keyword evidence="2" id="KW-0677">Repeat</keyword>
<name>A0A8X8XKX3_SALSN</name>
<feature type="repeat" description="PPR" evidence="3">
    <location>
        <begin position="263"/>
        <end position="297"/>
    </location>
</feature>
<dbReference type="PROSITE" id="PS51375">
    <property type="entry name" value="PPR"/>
    <property type="match status" value="6"/>
</dbReference>